<keyword evidence="3" id="KW-1185">Reference proteome</keyword>
<dbReference type="Proteomes" id="UP001500133">
    <property type="component" value="Unassembled WGS sequence"/>
</dbReference>
<gene>
    <name evidence="2" type="ORF">GCM10022228_01210</name>
</gene>
<feature type="domain" description="ABC-type transport auxiliary lipoprotein component" evidence="1">
    <location>
        <begin position="32"/>
        <end position="186"/>
    </location>
</feature>
<proteinExistence type="predicted"/>
<dbReference type="SUPFAM" id="SSF159594">
    <property type="entry name" value="XCC0632-like"/>
    <property type="match status" value="1"/>
</dbReference>
<dbReference type="PROSITE" id="PS51257">
    <property type="entry name" value="PROKAR_LIPOPROTEIN"/>
    <property type="match status" value="1"/>
</dbReference>
<dbReference type="EMBL" id="BAAAZT010000009">
    <property type="protein sequence ID" value="GAA3893901.1"/>
    <property type="molecule type" value="Genomic_DNA"/>
</dbReference>
<dbReference type="Gene3D" id="3.40.50.10610">
    <property type="entry name" value="ABC-type transport auxiliary lipoprotein component"/>
    <property type="match status" value="1"/>
</dbReference>
<protein>
    <submittedName>
        <fullName evidence="2">Membrane integrity-associated transporter subunit PqiC</fullName>
    </submittedName>
</protein>
<dbReference type="InterPro" id="IPR005586">
    <property type="entry name" value="ABC_trans_aux"/>
</dbReference>
<evidence type="ECO:0000259" key="1">
    <source>
        <dbReference type="Pfam" id="PF03886"/>
    </source>
</evidence>
<accession>A0ABP7L643</accession>
<dbReference type="RefSeq" id="WP_344701251.1">
    <property type="nucleotide sequence ID" value="NZ_BAAAZT010000009.1"/>
</dbReference>
<evidence type="ECO:0000313" key="3">
    <source>
        <dbReference type="Proteomes" id="UP001500133"/>
    </source>
</evidence>
<reference evidence="3" key="1">
    <citation type="journal article" date="2019" name="Int. J. Syst. Evol. Microbiol.">
        <title>The Global Catalogue of Microorganisms (GCM) 10K type strain sequencing project: providing services to taxonomists for standard genome sequencing and annotation.</title>
        <authorList>
            <consortium name="The Broad Institute Genomics Platform"/>
            <consortium name="The Broad Institute Genome Sequencing Center for Infectious Disease"/>
            <person name="Wu L."/>
            <person name="Ma J."/>
        </authorList>
    </citation>
    <scope>NUCLEOTIDE SEQUENCE [LARGE SCALE GENOMIC DNA]</scope>
    <source>
        <strain evidence="3">JCM 16914</strain>
    </source>
</reference>
<evidence type="ECO:0000313" key="2">
    <source>
        <dbReference type="EMBL" id="GAA3893901.1"/>
    </source>
</evidence>
<name>A0ABP7L643_9GAMM</name>
<sequence length="194" mass="21069">MLAFPRPLLLIALLLSLGLGGCAGKVTPSARYVLPATTPEIPNAAEATLALGRLRLAHYLDVEGIVMQLDDIELREARDHRWAEGLDQQLRRNLQAHLSQDLPAWRVVQGSAGDTDAYTLRISIDQFQGRYDGYALAGGQWQLRSAGGKLVHMASFTTRTALEQDGYPALVRALGQSLEQAAGEIATGIRRAVL</sequence>
<comment type="caution">
    <text evidence="2">The sequence shown here is derived from an EMBL/GenBank/DDBJ whole genome shotgun (WGS) entry which is preliminary data.</text>
</comment>
<dbReference type="Pfam" id="PF03886">
    <property type="entry name" value="ABC_trans_aux"/>
    <property type="match status" value="1"/>
</dbReference>
<organism evidence="2 3">
    <name type="scientific">Halomonas cibimaris</name>
    <dbReference type="NCBI Taxonomy" id="657012"/>
    <lineage>
        <taxon>Bacteria</taxon>
        <taxon>Pseudomonadati</taxon>
        <taxon>Pseudomonadota</taxon>
        <taxon>Gammaproteobacteria</taxon>
        <taxon>Oceanospirillales</taxon>
        <taxon>Halomonadaceae</taxon>
        <taxon>Halomonas</taxon>
    </lineage>
</organism>